<evidence type="ECO:0000313" key="2">
    <source>
        <dbReference type="EMBL" id="KAF9752713.1"/>
    </source>
</evidence>
<feature type="region of interest" description="Disordered" evidence="1">
    <location>
        <begin position="1"/>
        <end position="24"/>
    </location>
</feature>
<reference evidence="2" key="1">
    <citation type="submission" date="2020-10" db="EMBL/GenBank/DDBJ databases">
        <title>High-Quality Genome Resource of Clonostachys rosea strain S41 by Oxford Nanopore Long-Read Sequencing.</title>
        <authorList>
            <person name="Wang H."/>
        </authorList>
    </citation>
    <scope>NUCLEOTIDE SEQUENCE</scope>
    <source>
        <strain evidence="2">S41</strain>
    </source>
</reference>
<gene>
    <name evidence="2" type="ORF">IM811_014507</name>
</gene>
<sequence length="139" mass="15621">MGRSSAMKSRAKSKAPHQPLPDALHDRLSSLPMEILEMIVENITDSSAMGKLSRTSKIYYSLAAPRLHRRMVVLEAYHSRLLKMARALDSHLTIAQKRQLEKRWTNTEATRRDIQTSSISIRCLNAHPSSASSLLVLSV</sequence>
<proteinExistence type="predicted"/>
<evidence type="ECO:0000256" key="1">
    <source>
        <dbReference type="SAM" id="MobiDB-lite"/>
    </source>
</evidence>
<evidence type="ECO:0008006" key="4">
    <source>
        <dbReference type="Google" id="ProtNLM"/>
    </source>
</evidence>
<protein>
    <recommendedName>
        <fullName evidence="4">F-box domain-containing protein</fullName>
    </recommendedName>
</protein>
<accession>A0A8H7NBS4</accession>
<name>A0A8H7NBS4_BIOOC</name>
<dbReference type="EMBL" id="JADCTT010000005">
    <property type="protein sequence ID" value="KAF9752713.1"/>
    <property type="molecule type" value="Genomic_DNA"/>
</dbReference>
<comment type="caution">
    <text evidence="2">The sequence shown here is derived from an EMBL/GenBank/DDBJ whole genome shotgun (WGS) entry which is preliminary data.</text>
</comment>
<evidence type="ECO:0000313" key="3">
    <source>
        <dbReference type="Proteomes" id="UP000616885"/>
    </source>
</evidence>
<dbReference type="AlphaFoldDB" id="A0A8H7NBS4"/>
<organism evidence="2 3">
    <name type="scientific">Bionectria ochroleuca</name>
    <name type="common">Gliocladium roseum</name>
    <dbReference type="NCBI Taxonomy" id="29856"/>
    <lineage>
        <taxon>Eukaryota</taxon>
        <taxon>Fungi</taxon>
        <taxon>Dikarya</taxon>
        <taxon>Ascomycota</taxon>
        <taxon>Pezizomycotina</taxon>
        <taxon>Sordariomycetes</taxon>
        <taxon>Hypocreomycetidae</taxon>
        <taxon>Hypocreales</taxon>
        <taxon>Bionectriaceae</taxon>
        <taxon>Clonostachys</taxon>
    </lineage>
</organism>
<dbReference type="Proteomes" id="UP000616885">
    <property type="component" value="Unassembled WGS sequence"/>
</dbReference>